<evidence type="ECO:0000256" key="1">
    <source>
        <dbReference type="SAM" id="MobiDB-lite"/>
    </source>
</evidence>
<proteinExistence type="predicted"/>
<reference evidence="3 4" key="1">
    <citation type="submission" date="2016-11" db="EMBL/GenBank/DDBJ databases">
        <title>Comparative genomics of Bartonella apis.</title>
        <authorList>
            <person name="Engel P."/>
        </authorList>
    </citation>
    <scope>NUCLEOTIDE SEQUENCE [LARGE SCALE GENOMIC DNA]</scope>
    <source>
        <strain evidence="3 4">BBC0122</strain>
    </source>
</reference>
<feature type="compositionally biased region" description="Gly residues" evidence="1">
    <location>
        <begin position="475"/>
        <end position="485"/>
    </location>
</feature>
<dbReference type="OrthoDB" id="8146511at2"/>
<dbReference type="Proteomes" id="UP000189632">
    <property type="component" value="Chromosome"/>
</dbReference>
<name>A0A1U9MII7_9HYPH</name>
<dbReference type="RefSeq" id="WP_077992561.1">
    <property type="nucleotide sequence ID" value="NZ_CP015625.1"/>
</dbReference>
<dbReference type="Pfam" id="PF03797">
    <property type="entry name" value="Autotransporter"/>
    <property type="match status" value="1"/>
</dbReference>
<gene>
    <name evidence="3" type="ORF">BBC0122_014330</name>
</gene>
<dbReference type="PROSITE" id="PS51208">
    <property type="entry name" value="AUTOTRANSPORTER"/>
    <property type="match status" value="1"/>
</dbReference>
<dbReference type="AlphaFoldDB" id="A0A1U9MII7"/>
<organism evidence="3 4">
    <name type="scientific">Bartonella choladocola</name>
    <dbReference type="NCBI Taxonomy" id="2750995"/>
    <lineage>
        <taxon>Bacteria</taxon>
        <taxon>Pseudomonadati</taxon>
        <taxon>Pseudomonadota</taxon>
        <taxon>Alphaproteobacteria</taxon>
        <taxon>Hyphomicrobiales</taxon>
        <taxon>Bartonellaceae</taxon>
        <taxon>Bartonella</taxon>
    </lineage>
</organism>
<dbReference type="SUPFAM" id="SSF103515">
    <property type="entry name" value="Autotransporter"/>
    <property type="match status" value="1"/>
</dbReference>
<evidence type="ECO:0000313" key="3">
    <source>
        <dbReference type="EMBL" id="AQT47540.1"/>
    </source>
</evidence>
<feature type="region of interest" description="Disordered" evidence="1">
    <location>
        <begin position="420"/>
        <end position="490"/>
    </location>
</feature>
<feature type="domain" description="Autotransporter" evidence="2">
    <location>
        <begin position="527"/>
        <end position="824"/>
    </location>
</feature>
<evidence type="ECO:0000313" key="4">
    <source>
        <dbReference type="Proteomes" id="UP000189632"/>
    </source>
</evidence>
<dbReference type="Gene3D" id="2.40.128.130">
    <property type="entry name" value="Autotransporter beta-domain"/>
    <property type="match status" value="1"/>
</dbReference>
<feature type="compositionally biased region" description="Gly residues" evidence="1">
    <location>
        <begin position="427"/>
        <end position="439"/>
    </location>
</feature>
<feature type="compositionally biased region" description="Low complexity" evidence="1">
    <location>
        <begin position="440"/>
        <end position="474"/>
    </location>
</feature>
<dbReference type="InterPro" id="IPR036709">
    <property type="entry name" value="Autotransporte_beta_dom_sf"/>
</dbReference>
<evidence type="ECO:0000259" key="2">
    <source>
        <dbReference type="PROSITE" id="PS51208"/>
    </source>
</evidence>
<dbReference type="KEGG" id="bapi:BBC0122_014330"/>
<dbReference type="InterPro" id="IPR005546">
    <property type="entry name" value="Autotransporte_beta"/>
</dbReference>
<dbReference type="STRING" id="1686310.BBC0244_014620"/>
<dbReference type="SMART" id="SM00869">
    <property type="entry name" value="Autotransporter"/>
    <property type="match status" value="1"/>
</dbReference>
<protein>
    <submittedName>
        <fullName evidence="3">Autotransporter beta-domain-containing protein</fullName>
    </submittedName>
</protein>
<sequence length="824" mass="85142">MSGNQVTITDGTVEKDVLGGAADTAGNVTGNAVTMSGEGTNVKRNLIAGISGLGDVSDNTVNLNGGSVENFVYGGQAANGRADRNIINVTGGSVGGEIIGGQSNKGTDKNQVHVSGGTINGQITGGYSTDSASTNNVVTVKNVTVTGNITSGYVEKSQNAEVSGNAEGNSLTISDSATVNQVTSGYTQNGSASKNTLLVTSNATVKTFAVAGISENGNVSGNSLTINGGAHLVNYGVGGKTLIGDATNNSVSIENATIDGNVYGGVTSNGNATNNLITLTGGNVKIGGTVYGGFFDGKTRSDGDVFTGNTLTLVHFHGDLVGIENVQNYNWVLPKDVVNNEILVHITGDNAVNLANTTHTVAIESDGSRLSVGDKITLIDKVANASASDMQVKQGNFLIYDMKAEQSGNGYVLTALNSQDVKEEHSGGGNNGGTNGGNNTGDDSSNTGGNNGADANQNNGNSGDTSNTGNSHNGNIGGNGSGSGELAGRLNPQTKAFSEGRAASLGFLNQGADLIANAGIRSARSSVAEAGNNPWQMNLMPFFVIDGSSNRYKSGSHADVDGFNMAVGLATGFELADKHPVTLGAFFEYGRGTYDTYNSFANYASVHGDGDTHYTGGGVLGRIDFAGTGLGRVNKLEAGQADGLYAEASFRAGHIDTDFDTDDILGEFGEGSDYDSGADYYGLHGGVGYVMNFDERNSLDVYGRYFWTKIDSETVDVGRDRLRFDDADSSRLRIGTRYTMIYNQQLKPYVGIAYDHEFDGEVAARAYGLKLDKPSLEGDTGIVEAGISMKPVSTIDALSVDVTGQGFIGRREGGGGGLKIKYQF</sequence>
<keyword evidence="4" id="KW-1185">Reference proteome</keyword>
<accession>A0A1U9MII7</accession>
<dbReference type="EMBL" id="CP015625">
    <property type="protein sequence ID" value="AQT47540.1"/>
    <property type="molecule type" value="Genomic_DNA"/>
</dbReference>